<dbReference type="Pfam" id="PF12833">
    <property type="entry name" value="HTH_18"/>
    <property type="match status" value="1"/>
</dbReference>
<proteinExistence type="predicted"/>
<dbReference type="PROSITE" id="PS01124">
    <property type="entry name" value="HTH_ARAC_FAMILY_2"/>
    <property type="match status" value="1"/>
</dbReference>
<evidence type="ECO:0000259" key="4">
    <source>
        <dbReference type="PROSITE" id="PS01124"/>
    </source>
</evidence>
<dbReference type="Proteomes" id="UP001306510">
    <property type="component" value="Unassembled WGS sequence"/>
</dbReference>
<keyword evidence="2" id="KW-0238">DNA-binding</keyword>
<accession>A0ABU6E7Q2</accession>
<keyword evidence="3" id="KW-0804">Transcription</keyword>
<dbReference type="EMBL" id="JALLMC010000011">
    <property type="protein sequence ID" value="MEB6412264.1"/>
    <property type="molecule type" value="Genomic_DNA"/>
</dbReference>
<gene>
    <name evidence="5" type="ORF">MXM28_21580</name>
</gene>
<dbReference type="PROSITE" id="PS00041">
    <property type="entry name" value="HTH_ARAC_FAMILY_1"/>
    <property type="match status" value="1"/>
</dbReference>
<evidence type="ECO:0000256" key="3">
    <source>
        <dbReference type="ARBA" id="ARBA00023163"/>
    </source>
</evidence>
<dbReference type="InterPro" id="IPR018060">
    <property type="entry name" value="HTH_AraC"/>
</dbReference>
<evidence type="ECO:0000313" key="6">
    <source>
        <dbReference type="Proteomes" id="UP001306510"/>
    </source>
</evidence>
<dbReference type="InterPro" id="IPR018062">
    <property type="entry name" value="HTH_AraC-typ_CS"/>
</dbReference>
<evidence type="ECO:0000256" key="1">
    <source>
        <dbReference type="ARBA" id="ARBA00023015"/>
    </source>
</evidence>
<organism evidence="5 6">
    <name type="scientific">Enterobacter vonholyi</name>
    <dbReference type="NCBI Taxonomy" id="2797505"/>
    <lineage>
        <taxon>Bacteria</taxon>
        <taxon>Pseudomonadati</taxon>
        <taxon>Pseudomonadota</taxon>
        <taxon>Gammaproteobacteria</taxon>
        <taxon>Enterobacterales</taxon>
        <taxon>Enterobacteriaceae</taxon>
        <taxon>Enterobacter</taxon>
    </lineage>
</organism>
<dbReference type="Gene3D" id="1.10.10.60">
    <property type="entry name" value="Homeodomain-like"/>
    <property type="match status" value="2"/>
</dbReference>
<name>A0ABU6E7Q2_9ENTR</name>
<dbReference type="InterPro" id="IPR009057">
    <property type="entry name" value="Homeodomain-like_sf"/>
</dbReference>
<dbReference type="PANTHER" id="PTHR47504">
    <property type="entry name" value="RIGHT ORIGIN-BINDING PROTEIN"/>
    <property type="match status" value="1"/>
</dbReference>
<reference evidence="5 6" key="1">
    <citation type="submission" date="2022-04" db="EMBL/GenBank/DDBJ databases">
        <title>Whole genome surviellance of AMR bacteria from Assam, India: One Health Study.</title>
        <authorList>
            <person name="Mendem S.K."/>
            <person name="Rakshit O."/>
            <person name="Murugesan D."/>
            <person name="Shome R."/>
            <person name="Raisen C."/>
            <person name="Holmes M.A."/>
            <person name="Saikia K."/>
            <person name="Shome B.R."/>
        </authorList>
    </citation>
    <scope>NUCLEOTIDE SEQUENCE [LARGE SCALE GENOMIC DNA]</scope>
    <source>
        <strain evidence="5 6">MGG-11lp</strain>
    </source>
</reference>
<comment type="caution">
    <text evidence="5">The sequence shown here is derived from an EMBL/GenBank/DDBJ whole genome shotgun (WGS) entry which is preliminary data.</text>
</comment>
<dbReference type="SUPFAM" id="SSF46689">
    <property type="entry name" value="Homeodomain-like"/>
    <property type="match status" value="2"/>
</dbReference>
<dbReference type="PANTHER" id="PTHR47504:SF5">
    <property type="entry name" value="RIGHT ORIGIN-BINDING PROTEIN"/>
    <property type="match status" value="1"/>
</dbReference>
<evidence type="ECO:0000313" key="5">
    <source>
        <dbReference type="EMBL" id="MEB6412264.1"/>
    </source>
</evidence>
<feature type="domain" description="HTH araC/xylS-type" evidence="4">
    <location>
        <begin position="8"/>
        <end position="106"/>
    </location>
</feature>
<dbReference type="RefSeq" id="WP_325848934.1">
    <property type="nucleotide sequence ID" value="NZ_JALLMC010000011.1"/>
</dbReference>
<evidence type="ECO:0000256" key="2">
    <source>
        <dbReference type="ARBA" id="ARBA00023125"/>
    </source>
</evidence>
<sequence length="260" mass="30397">MRYKDIVSDIVRWIEENKFRTLKIYEIVDKSGFSRAHINRLFKERTHMSLGTYSRMRRLSASAVALRITNEPVKTISHSFGFDSTTSFIIAFKKQFDVTPGMFRIRKFWPFEKMTARYDLLETIRHLDYRIVDDVRYKPFLTTFCLEEILDNLSEGESYSILIGRSTINSRFIDNKNVGLSYSLCSREPLSNVKAKWLSINCNLKVNELGAFQEVIYAGLLPHIGITRNKGQDMLRLNKNGNCLTICEYLIPFVKYKQKN</sequence>
<keyword evidence="1" id="KW-0805">Transcription regulation</keyword>
<keyword evidence="6" id="KW-1185">Reference proteome</keyword>
<dbReference type="InterPro" id="IPR050959">
    <property type="entry name" value="MarA-like"/>
</dbReference>
<dbReference type="SMART" id="SM00342">
    <property type="entry name" value="HTH_ARAC"/>
    <property type="match status" value="1"/>
</dbReference>
<protein>
    <submittedName>
        <fullName evidence="5">Helix-turn-helix domain-containing protein</fullName>
    </submittedName>
</protein>